<dbReference type="SUPFAM" id="SSF52266">
    <property type="entry name" value="SGNH hydrolase"/>
    <property type="match status" value="1"/>
</dbReference>
<keyword evidence="4" id="KW-1185">Reference proteome</keyword>
<dbReference type="InterPro" id="IPR013830">
    <property type="entry name" value="SGNH_hydro"/>
</dbReference>
<evidence type="ECO:0000313" key="4">
    <source>
        <dbReference type="Proteomes" id="UP000051804"/>
    </source>
</evidence>
<dbReference type="Proteomes" id="UP000051804">
    <property type="component" value="Unassembled WGS sequence"/>
</dbReference>
<dbReference type="InterPro" id="IPR036514">
    <property type="entry name" value="SGNH_hydro_sf"/>
</dbReference>
<name>A0A0R1JPZ1_9LACO</name>
<dbReference type="Gene3D" id="3.40.50.1110">
    <property type="entry name" value="SGNH hydrolase"/>
    <property type="match status" value="1"/>
</dbReference>
<reference evidence="3 4" key="1">
    <citation type="journal article" date="2015" name="Genome Announc.">
        <title>Expanding the biotechnology potential of lactobacilli through comparative genomics of 213 strains and associated genera.</title>
        <authorList>
            <person name="Sun Z."/>
            <person name="Harris H.M."/>
            <person name="McCann A."/>
            <person name="Guo C."/>
            <person name="Argimon S."/>
            <person name="Zhang W."/>
            <person name="Yang X."/>
            <person name="Jeffery I.B."/>
            <person name="Cooney J.C."/>
            <person name="Kagawa T.F."/>
            <person name="Liu W."/>
            <person name="Song Y."/>
            <person name="Salvetti E."/>
            <person name="Wrobel A."/>
            <person name="Rasinkangas P."/>
            <person name="Parkhill J."/>
            <person name="Rea M.C."/>
            <person name="O'Sullivan O."/>
            <person name="Ritari J."/>
            <person name="Douillard F.P."/>
            <person name="Paul Ross R."/>
            <person name="Yang R."/>
            <person name="Briner A.E."/>
            <person name="Felis G.E."/>
            <person name="de Vos W.M."/>
            <person name="Barrangou R."/>
            <person name="Klaenhammer T.R."/>
            <person name="Caufield P.W."/>
            <person name="Cui Y."/>
            <person name="Zhang H."/>
            <person name="O'Toole P.W."/>
        </authorList>
    </citation>
    <scope>NUCLEOTIDE SEQUENCE [LARGE SCALE GENOMIC DNA]</scope>
    <source>
        <strain evidence="3 4">JCM 17158</strain>
    </source>
</reference>
<dbReference type="CDD" id="cd04506">
    <property type="entry name" value="SGNH_hydrolase_YpmR_like"/>
    <property type="match status" value="1"/>
</dbReference>
<proteinExistence type="predicted"/>
<gene>
    <name evidence="3" type="ORF">FD02_GL001231</name>
</gene>
<dbReference type="AlphaFoldDB" id="A0A0R1JPZ1"/>
<dbReference type="PATRIC" id="fig|1291734.4.peg.1262"/>
<keyword evidence="1" id="KW-1133">Transmembrane helix</keyword>
<evidence type="ECO:0000256" key="1">
    <source>
        <dbReference type="SAM" id="Phobius"/>
    </source>
</evidence>
<dbReference type="PANTHER" id="PTHR30383:SF27">
    <property type="entry name" value="SPORE GERMINATION LIPASE LIPC"/>
    <property type="match status" value="1"/>
</dbReference>
<comment type="caution">
    <text evidence="3">The sequence shown here is derived from an EMBL/GenBank/DDBJ whole genome shotgun (WGS) entry which is preliminary data.</text>
</comment>
<keyword evidence="1" id="KW-0472">Membrane</keyword>
<dbReference type="EMBL" id="AZDJ01000013">
    <property type="protein sequence ID" value="KRK73373.1"/>
    <property type="molecule type" value="Genomic_DNA"/>
</dbReference>
<keyword evidence="1" id="KW-0812">Transmembrane</keyword>
<evidence type="ECO:0000313" key="3">
    <source>
        <dbReference type="EMBL" id="KRK73373.1"/>
    </source>
</evidence>
<dbReference type="GO" id="GO:0004622">
    <property type="term" value="F:phosphatidylcholine lysophospholipase activity"/>
    <property type="evidence" value="ECO:0007669"/>
    <property type="project" value="TreeGrafter"/>
</dbReference>
<dbReference type="STRING" id="1291734.FD02_GL001231"/>
<feature type="transmembrane region" description="Helical" evidence="1">
    <location>
        <begin position="17"/>
        <end position="38"/>
    </location>
</feature>
<accession>A0A0R1JPZ1</accession>
<sequence length="294" mass="32092">MYWHGTERTDFVKWRSALINCGVVLLAGVLAFGGWQLFGPTANQSRLAGTPGSVKHLRLTAVGDSLTHGVGDATSSGGYVALVKTDLAQSGEYKVTTSNFGVTGNTAPQVQKRLDAQPKMQKAVRQADIITLTVGGNDLMAVLRKHFFDITSADVQTGIAGFQTHLTKLLTTMRKLNPRAPIYVFGIYNPFYVYFPKLTAMTDSVTKWNAATKQTLAKQSRVHFVDIDQVLSTGATQSTDKSTKASLKKAAQGESDANPLIFSQDHFHPNNAGYAQMTRKLWASMQASQSEWEK</sequence>
<keyword evidence="3" id="KW-0378">Hydrolase</keyword>
<dbReference type="Pfam" id="PF13472">
    <property type="entry name" value="Lipase_GDSL_2"/>
    <property type="match status" value="1"/>
</dbReference>
<evidence type="ECO:0000259" key="2">
    <source>
        <dbReference type="Pfam" id="PF13472"/>
    </source>
</evidence>
<dbReference type="InterPro" id="IPR051532">
    <property type="entry name" value="Ester_Hydrolysis_Enzymes"/>
</dbReference>
<dbReference type="PANTHER" id="PTHR30383">
    <property type="entry name" value="THIOESTERASE 1/PROTEASE 1/LYSOPHOSPHOLIPASE L1"/>
    <property type="match status" value="1"/>
</dbReference>
<organism evidence="3 4">
    <name type="scientific">Lacticaseibacillus nasuensis JCM 17158</name>
    <dbReference type="NCBI Taxonomy" id="1291734"/>
    <lineage>
        <taxon>Bacteria</taxon>
        <taxon>Bacillati</taxon>
        <taxon>Bacillota</taxon>
        <taxon>Bacilli</taxon>
        <taxon>Lactobacillales</taxon>
        <taxon>Lactobacillaceae</taxon>
        <taxon>Lacticaseibacillus</taxon>
    </lineage>
</organism>
<feature type="domain" description="SGNH hydrolase-type esterase" evidence="2">
    <location>
        <begin position="61"/>
        <end position="275"/>
    </location>
</feature>
<protein>
    <submittedName>
        <fullName evidence="3">Lipase acylhydrolase</fullName>
    </submittedName>
</protein>